<sequence length="222" mass="24776">MKRTILVGLSLLSSWGIIGMTADRVPASPFQLLPEVATAALPPIRLPMLNHPWAIAQDFTGFSGKYTEYKDSYNGFKLNIPVEFTLHERGATTDWLGPLLDGGSALIYINATPMKGVSSKVIYDANLRSKQEDRNVMAVVPLKVKFGKQTVWAFRYKEANHKPGSPEPKEPGDIHRWHLLVFGNETVYTLGFTGPFQSFQDNKLQVVYEAVIQSVELIPITQ</sequence>
<gene>
    <name evidence="1" type="ORF">DO97_13855</name>
</gene>
<proteinExistence type="predicted"/>
<evidence type="ECO:0000313" key="2">
    <source>
        <dbReference type="Proteomes" id="UP000030170"/>
    </source>
</evidence>
<dbReference type="EMBL" id="JJML01000042">
    <property type="protein sequence ID" value="KGF71981.1"/>
    <property type="molecule type" value="Genomic_DNA"/>
</dbReference>
<name>A0A098TIW4_9CYAN</name>
<comment type="caution">
    <text evidence="1">The sequence shown here is derived from an EMBL/GenBank/DDBJ whole genome shotgun (WGS) entry which is preliminary data.</text>
</comment>
<organism evidence="1 2">
    <name type="scientific">Neosynechococcus sphagnicola sy1</name>
    <dbReference type="NCBI Taxonomy" id="1497020"/>
    <lineage>
        <taxon>Bacteria</taxon>
        <taxon>Bacillati</taxon>
        <taxon>Cyanobacteriota</taxon>
        <taxon>Cyanophyceae</taxon>
        <taxon>Neosynechococcales</taxon>
        <taxon>Neosynechococcaceae</taxon>
        <taxon>Neosynechococcus</taxon>
    </lineage>
</organism>
<dbReference type="Proteomes" id="UP000030170">
    <property type="component" value="Unassembled WGS sequence"/>
</dbReference>
<reference evidence="1 2" key="1">
    <citation type="journal article" date="2014" name="Mol. Ecol.">
        <title>Evolution of Synechococcus.</title>
        <authorList>
            <person name="Dvorak P."/>
            <person name="Casamatta D."/>
            <person name="Hasler P."/>
            <person name="Poulickova A."/>
            <person name="Ondrej V."/>
            <person name="Sanges R."/>
        </authorList>
    </citation>
    <scope>NUCLEOTIDE SEQUENCE [LARGE SCALE GENOMIC DNA]</scope>
    <source>
        <strain evidence="1 2">CAUP A 1101</strain>
    </source>
</reference>
<dbReference type="OrthoDB" id="1096411at2"/>
<dbReference type="RefSeq" id="WP_036535216.1">
    <property type="nucleotide sequence ID" value="NZ_JJML01000042.1"/>
</dbReference>
<evidence type="ECO:0000313" key="1">
    <source>
        <dbReference type="EMBL" id="KGF71981.1"/>
    </source>
</evidence>
<accession>A0A098TIW4</accession>
<protein>
    <submittedName>
        <fullName evidence="1">Uncharacterized protein</fullName>
    </submittedName>
</protein>
<keyword evidence="2" id="KW-1185">Reference proteome</keyword>
<dbReference type="AlphaFoldDB" id="A0A098TIW4"/>